<accession>A0A4R0R6G5</accession>
<proteinExistence type="predicted"/>
<evidence type="ECO:0000313" key="1">
    <source>
        <dbReference type="EMBL" id="TCD63140.1"/>
    </source>
</evidence>
<dbReference type="Proteomes" id="UP000292702">
    <property type="component" value="Unassembled WGS sequence"/>
</dbReference>
<sequence>MAAQALELKEKGNVKFRARLYREAANLYMQAEAASPNDAVYPSNISAALFELGDYNACLQAILCASNKLKASQDQSSLSERLSTRLAKALTYGIRSGKITLDDVQQNAELIDELSKEGVKADAGSEATLVRKEWHRVSSEAEMVKSGAAVARKRLAGLPIFKRTVDTGLEYYSIGHDDPMSIVDDWGPGPDEKDSMNLNKLSTEQLSRLAFLFGGVGDGRFFGLNRAHAKLETSQQSQFRVHLTLLDIQPTALARDLCLFLLIDELVEDHGHSEETRLEIMATIFYAYFGVVMPSYCHQRFCEVVRRAMHLLQNDLHGLPSWLYVNTEAVAGLLDSLRHWDEDLGSRTVEPVPREFQLEKAWYNSARVFMPPLTLRKAHDEFLVVWAAIQDPSRRSSAGGLVKEAQAHVFDHWEPNPSLFDLVTNRRVNGYPDMGFNAFSNIDAFYHACRRLGLLSNKKVDPDCPCFSVGQAFFSGVVDALKTLKGQIKVEIVYGELSHELAKMGLGGDGSRPDDFPKKYSRMWMSNVPDYTQGAFNMAIYAVPSLQDPLVSTAAFNCLLNTGIWDGGEELCYTYTHLLPHELPSFLGCRMDKFDAWGYITLKRLPTPNSLHDLAPHNEFTAWLTRVLFAILVPPLLSQSMMGRTYYPSNLVSFVDLLIHVHNIGFPSHWIAGFLSDILANKVTSDVSPFMGRTPIPVSERTRRVAQRKVNLQPWHADLENILAVSYPALPFPVRLPDDFAKSEDDLVAFSVDAPISCFDHATARILNPVIPVMALLFFKPDKYLSNALANNVDALLEGLIKNSDCVQILTMVDELDMHKGVIRWRMGKQRAAKMKAEAWVMGPYRFDEREIVVKRLFSCGEWKEVK</sequence>
<gene>
    <name evidence="1" type="ORF">EIP91_005899</name>
</gene>
<dbReference type="EMBL" id="RWJN01000319">
    <property type="protein sequence ID" value="TCD63140.1"/>
    <property type="molecule type" value="Genomic_DNA"/>
</dbReference>
<organism evidence="1 2">
    <name type="scientific">Steccherinum ochraceum</name>
    <dbReference type="NCBI Taxonomy" id="92696"/>
    <lineage>
        <taxon>Eukaryota</taxon>
        <taxon>Fungi</taxon>
        <taxon>Dikarya</taxon>
        <taxon>Basidiomycota</taxon>
        <taxon>Agaricomycotina</taxon>
        <taxon>Agaricomycetes</taxon>
        <taxon>Polyporales</taxon>
        <taxon>Steccherinaceae</taxon>
        <taxon>Steccherinum</taxon>
    </lineage>
</organism>
<dbReference type="Gene3D" id="1.25.40.10">
    <property type="entry name" value="Tetratricopeptide repeat domain"/>
    <property type="match status" value="1"/>
</dbReference>
<dbReference type="SUPFAM" id="SSF48452">
    <property type="entry name" value="TPR-like"/>
    <property type="match status" value="1"/>
</dbReference>
<dbReference type="InterPro" id="IPR011990">
    <property type="entry name" value="TPR-like_helical_dom_sf"/>
</dbReference>
<dbReference type="STRING" id="92696.A0A4R0R6G5"/>
<name>A0A4R0R6G5_9APHY</name>
<comment type="caution">
    <text evidence="1">The sequence shown here is derived from an EMBL/GenBank/DDBJ whole genome shotgun (WGS) entry which is preliminary data.</text>
</comment>
<evidence type="ECO:0000313" key="2">
    <source>
        <dbReference type="Proteomes" id="UP000292702"/>
    </source>
</evidence>
<keyword evidence="2" id="KW-1185">Reference proteome</keyword>
<dbReference type="OrthoDB" id="2423701at2759"/>
<dbReference type="AlphaFoldDB" id="A0A4R0R6G5"/>
<reference evidence="1 2" key="1">
    <citation type="submission" date="2018-11" db="EMBL/GenBank/DDBJ databases">
        <title>Genome assembly of Steccherinum ochraceum LE-BIN_3174, the white-rot fungus of the Steccherinaceae family (The Residual Polyporoid clade, Polyporales, Basidiomycota).</title>
        <authorList>
            <person name="Fedorova T.V."/>
            <person name="Glazunova O.A."/>
            <person name="Landesman E.O."/>
            <person name="Moiseenko K.V."/>
            <person name="Psurtseva N.V."/>
            <person name="Savinova O.S."/>
            <person name="Shakhova N.V."/>
            <person name="Tyazhelova T.V."/>
            <person name="Vasina D.V."/>
        </authorList>
    </citation>
    <scope>NUCLEOTIDE SEQUENCE [LARGE SCALE GENOMIC DNA]</scope>
    <source>
        <strain evidence="1 2">LE-BIN_3174</strain>
    </source>
</reference>
<protein>
    <submittedName>
        <fullName evidence="1">Uncharacterized protein</fullName>
    </submittedName>
</protein>